<proteinExistence type="predicted"/>
<accession>A0A8K0WL38</accession>
<name>A0A8K0WL38_9HYPO</name>
<reference evidence="2" key="1">
    <citation type="journal article" date="2021" name="Nat. Commun.">
        <title>Genetic determinants of endophytism in the Arabidopsis root mycobiome.</title>
        <authorList>
            <person name="Mesny F."/>
            <person name="Miyauchi S."/>
            <person name="Thiergart T."/>
            <person name="Pickel B."/>
            <person name="Atanasova L."/>
            <person name="Karlsson M."/>
            <person name="Huettel B."/>
            <person name="Barry K.W."/>
            <person name="Haridas S."/>
            <person name="Chen C."/>
            <person name="Bauer D."/>
            <person name="Andreopoulos W."/>
            <person name="Pangilinan J."/>
            <person name="LaButti K."/>
            <person name="Riley R."/>
            <person name="Lipzen A."/>
            <person name="Clum A."/>
            <person name="Drula E."/>
            <person name="Henrissat B."/>
            <person name="Kohler A."/>
            <person name="Grigoriev I.V."/>
            <person name="Martin F.M."/>
            <person name="Hacquard S."/>
        </authorList>
    </citation>
    <scope>NUCLEOTIDE SEQUENCE</scope>
    <source>
        <strain evidence="2">MPI-CAGE-CH-0235</strain>
    </source>
</reference>
<protein>
    <submittedName>
        <fullName evidence="2">Uncharacterized protein</fullName>
    </submittedName>
</protein>
<evidence type="ECO:0000313" key="2">
    <source>
        <dbReference type="EMBL" id="KAH7308538.1"/>
    </source>
</evidence>
<sequence length="66" mass="7310">MPSSSRTSYSSSTTSGRSSRRSPSLQGAGVRKWQCCRCAGGPFSISMDEYCLECHSHRCEGCYYSR</sequence>
<feature type="compositionally biased region" description="Low complexity" evidence="1">
    <location>
        <begin position="1"/>
        <end position="24"/>
    </location>
</feature>
<evidence type="ECO:0000256" key="1">
    <source>
        <dbReference type="SAM" id="MobiDB-lite"/>
    </source>
</evidence>
<dbReference type="EMBL" id="JAGPNK010000015">
    <property type="protein sequence ID" value="KAH7308538.1"/>
    <property type="molecule type" value="Genomic_DNA"/>
</dbReference>
<gene>
    <name evidence="2" type="ORF">B0I35DRAFT_483088</name>
</gene>
<evidence type="ECO:0000313" key="3">
    <source>
        <dbReference type="Proteomes" id="UP000813444"/>
    </source>
</evidence>
<feature type="region of interest" description="Disordered" evidence="1">
    <location>
        <begin position="1"/>
        <end position="30"/>
    </location>
</feature>
<dbReference type="AlphaFoldDB" id="A0A8K0WL38"/>
<dbReference type="Proteomes" id="UP000813444">
    <property type="component" value="Unassembled WGS sequence"/>
</dbReference>
<comment type="caution">
    <text evidence="2">The sequence shown here is derived from an EMBL/GenBank/DDBJ whole genome shotgun (WGS) entry which is preliminary data.</text>
</comment>
<keyword evidence="3" id="KW-1185">Reference proteome</keyword>
<organism evidence="2 3">
    <name type="scientific">Stachybotrys elegans</name>
    <dbReference type="NCBI Taxonomy" id="80388"/>
    <lineage>
        <taxon>Eukaryota</taxon>
        <taxon>Fungi</taxon>
        <taxon>Dikarya</taxon>
        <taxon>Ascomycota</taxon>
        <taxon>Pezizomycotina</taxon>
        <taxon>Sordariomycetes</taxon>
        <taxon>Hypocreomycetidae</taxon>
        <taxon>Hypocreales</taxon>
        <taxon>Stachybotryaceae</taxon>
        <taxon>Stachybotrys</taxon>
    </lineage>
</organism>